<sequence length="104" mass="11360">MTFRPLHDRILVHRVESEEKTKGGIIIPDTAKEKPQEGEIVAVGPGARNEAGQIQPLDVKTGDRILFGKWSGTEIKISGEDLLIMKESDVLGIIETQAADKRAA</sequence>
<dbReference type="NCBIfam" id="NF001527">
    <property type="entry name" value="PRK00364.1-2"/>
    <property type="match status" value="1"/>
</dbReference>
<dbReference type="GO" id="GO:0044183">
    <property type="term" value="F:protein folding chaperone"/>
    <property type="evidence" value="ECO:0007669"/>
    <property type="project" value="InterPro"/>
</dbReference>
<dbReference type="Proteomes" id="UP000282195">
    <property type="component" value="Plasmid pRCCGE525c"/>
</dbReference>
<comment type="subunit">
    <text evidence="3">Heptamer of 7 subunits arranged in a ring. Interacts with the chaperonin GroEL.</text>
</comment>
<dbReference type="NCBIfam" id="NF001531">
    <property type="entry name" value="PRK00364.2-2"/>
    <property type="match status" value="1"/>
</dbReference>
<dbReference type="InterPro" id="IPR011032">
    <property type="entry name" value="GroES-like_sf"/>
</dbReference>
<dbReference type="GO" id="GO:0051087">
    <property type="term" value="F:protein-folding chaperone binding"/>
    <property type="evidence" value="ECO:0007669"/>
    <property type="project" value="TreeGrafter"/>
</dbReference>
<comment type="subcellular location">
    <subcellularLocation>
        <location evidence="3">Cytoplasm</location>
    </subcellularLocation>
</comment>
<comment type="similarity">
    <text evidence="1 3 4">Belongs to the GroES chaperonin family.</text>
</comment>
<dbReference type="PANTHER" id="PTHR10772:SF58">
    <property type="entry name" value="CO-CHAPERONIN GROES"/>
    <property type="match status" value="1"/>
</dbReference>
<keyword evidence="5" id="KW-0614">Plasmid</keyword>
<keyword evidence="2 3" id="KW-0143">Chaperone</keyword>
<dbReference type="NCBIfam" id="NF001529">
    <property type="entry name" value="PRK00364.1-5"/>
    <property type="match status" value="1"/>
</dbReference>
<evidence type="ECO:0000256" key="2">
    <source>
        <dbReference type="ARBA" id="ARBA00023186"/>
    </source>
</evidence>
<dbReference type="KEGG" id="rjg:CCGE525_32930"/>
<dbReference type="SUPFAM" id="SSF50129">
    <property type="entry name" value="GroES-like"/>
    <property type="match status" value="1"/>
</dbReference>
<accession>A0A387G7J5</accession>
<evidence type="ECO:0000256" key="1">
    <source>
        <dbReference type="ARBA" id="ARBA00006975"/>
    </source>
</evidence>
<reference evidence="5 6" key="1">
    <citation type="submission" date="2018-10" db="EMBL/GenBank/DDBJ databases">
        <title>Rhizobium etli, R. leguminosarum and a new Rhizobium genospecies from Phaseolus dumosus.</title>
        <authorList>
            <person name="Ramirez-Puebla S.T."/>
            <person name="Rogel-Hernandez M.A."/>
            <person name="Guerrero G."/>
            <person name="Ormeno-Orrillo E."/>
            <person name="Martinez-Romero J.C."/>
            <person name="Negrete-Yankelevich S."/>
            <person name="Martinez-Romero E."/>
        </authorList>
    </citation>
    <scope>NUCLEOTIDE SEQUENCE [LARGE SCALE GENOMIC DNA]</scope>
    <source>
        <strain evidence="5 6">CCGE525</strain>
        <plasmid evidence="6">prccge525c</plasmid>
    </source>
</reference>
<comment type="function">
    <text evidence="3 4">Together with the chaperonin GroEL, plays an essential role in assisting protein folding. The GroEL-GroES system forms a nano-cage that allows encapsulation of the non-native substrate proteins and provides a physical environment optimized to promote and accelerate protein folding. GroES binds to the apical surface of the GroEL ring, thereby capping the opening of the GroEL channel.</text>
</comment>
<evidence type="ECO:0000313" key="5">
    <source>
        <dbReference type="EMBL" id="AYG63456.1"/>
    </source>
</evidence>
<evidence type="ECO:0000256" key="3">
    <source>
        <dbReference type="HAMAP-Rule" id="MF_00580"/>
    </source>
</evidence>
<dbReference type="GO" id="GO:0046872">
    <property type="term" value="F:metal ion binding"/>
    <property type="evidence" value="ECO:0007669"/>
    <property type="project" value="TreeGrafter"/>
</dbReference>
<dbReference type="GO" id="GO:0051082">
    <property type="term" value="F:unfolded protein binding"/>
    <property type="evidence" value="ECO:0007669"/>
    <property type="project" value="TreeGrafter"/>
</dbReference>
<keyword evidence="6" id="KW-1185">Reference proteome</keyword>
<proteinExistence type="inferred from homology"/>
<organism evidence="5 6">
    <name type="scientific">Rhizobium jaguaris</name>
    <dbReference type="NCBI Taxonomy" id="1312183"/>
    <lineage>
        <taxon>Bacteria</taxon>
        <taxon>Pseudomonadati</taxon>
        <taxon>Pseudomonadota</taxon>
        <taxon>Alphaproteobacteria</taxon>
        <taxon>Hyphomicrobiales</taxon>
        <taxon>Rhizobiaceae</taxon>
        <taxon>Rhizobium/Agrobacterium group</taxon>
        <taxon>Rhizobium</taxon>
    </lineage>
</organism>
<dbReference type="PANTHER" id="PTHR10772">
    <property type="entry name" value="10 KDA HEAT SHOCK PROTEIN"/>
    <property type="match status" value="1"/>
</dbReference>
<gene>
    <name evidence="3" type="primary">groES</name>
    <name evidence="3" type="synonym">groS</name>
    <name evidence="5" type="ORF">CCGE525_32930</name>
</gene>
<dbReference type="InterPro" id="IPR037124">
    <property type="entry name" value="Chaperonin_GroES_sf"/>
</dbReference>
<dbReference type="Gene3D" id="2.30.33.40">
    <property type="entry name" value="GroES chaperonin"/>
    <property type="match status" value="1"/>
</dbReference>
<dbReference type="FunFam" id="2.30.33.40:FF:000001">
    <property type="entry name" value="10 kDa chaperonin"/>
    <property type="match status" value="1"/>
</dbReference>
<dbReference type="InterPro" id="IPR020818">
    <property type="entry name" value="Chaperonin_GroES"/>
</dbReference>
<name>A0A387G7J5_9HYPH</name>
<dbReference type="NCBIfam" id="NF001533">
    <property type="entry name" value="PRK00364.2-4"/>
    <property type="match status" value="1"/>
</dbReference>
<dbReference type="Pfam" id="PF00166">
    <property type="entry name" value="Cpn10"/>
    <property type="match status" value="1"/>
</dbReference>
<evidence type="ECO:0000256" key="4">
    <source>
        <dbReference type="RuleBase" id="RU000535"/>
    </source>
</evidence>
<dbReference type="NCBIfam" id="NF001534">
    <property type="entry name" value="PRK00364.2-5"/>
    <property type="match status" value="1"/>
</dbReference>
<geneLocation type="plasmid" evidence="6">
    <name>prccge525c</name>
</geneLocation>
<keyword evidence="3" id="KW-0963">Cytoplasm</keyword>
<dbReference type="AlphaFoldDB" id="A0A387G7J5"/>
<protein>
    <recommendedName>
        <fullName evidence="3">Co-chaperonin GroES</fullName>
    </recommendedName>
    <alternativeName>
        <fullName evidence="3">10 kDa chaperonin</fullName>
    </alternativeName>
    <alternativeName>
        <fullName evidence="3">Chaperonin-10</fullName>
        <shortName evidence="3">Cpn10</shortName>
    </alternativeName>
</protein>
<dbReference type="HAMAP" id="MF_00580">
    <property type="entry name" value="CH10"/>
    <property type="match status" value="1"/>
</dbReference>
<dbReference type="GO" id="GO:0005737">
    <property type="term" value="C:cytoplasm"/>
    <property type="evidence" value="ECO:0007669"/>
    <property type="project" value="UniProtKB-SubCell"/>
</dbReference>
<dbReference type="CDD" id="cd00320">
    <property type="entry name" value="cpn10"/>
    <property type="match status" value="1"/>
</dbReference>
<dbReference type="EMBL" id="CP032695">
    <property type="protein sequence ID" value="AYG63456.1"/>
    <property type="molecule type" value="Genomic_DNA"/>
</dbReference>
<dbReference type="SMART" id="SM00883">
    <property type="entry name" value="Cpn10"/>
    <property type="match status" value="1"/>
</dbReference>
<dbReference type="PRINTS" id="PR00297">
    <property type="entry name" value="CHAPERONIN10"/>
</dbReference>
<evidence type="ECO:0000313" key="6">
    <source>
        <dbReference type="Proteomes" id="UP000282195"/>
    </source>
</evidence>
<dbReference type="GO" id="GO:0005524">
    <property type="term" value="F:ATP binding"/>
    <property type="evidence" value="ECO:0007669"/>
    <property type="project" value="InterPro"/>
</dbReference>
<dbReference type="OrthoDB" id="9806791at2"/>
<dbReference type="RefSeq" id="WP_120708360.1">
    <property type="nucleotide sequence ID" value="NZ_CP032695.1"/>
</dbReference>